<evidence type="ECO:0000256" key="2">
    <source>
        <dbReference type="SAM" id="Phobius"/>
    </source>
</evidence>
<reference evidence="3 4" key="1">
    <citation type="submission" date="2020-08" db="EMBL/GenBank/DDBJ databases">
        <title>Sequencing the genomes of 1000 actinobacteria strains.</title>
        <authorList>
            <person name="Klenk H.-P."/>
        </authorList>
    </citation>
    <scope>NUCLEOTIDE SEQUENCE [LARGE SCALE GENOMIC DNA]</scope>
    <source>
        <strain evidence="3 4">DSM 22826</strain>
    </source>
</reference>
<evidence type="ECO:0000256" key="1">
    <source>
        <dbReference type="SAM" id="MobiDB-lite"/>
    </source>
</evidence>
<feature type="region of interest" description="Disordered" evidence="1">
    <location>
        <begin position="1"/>
        <end position="25"/>
    </location>
</feature>
<keyword evidence="2" id="KW-0472">Membrane</keyword>
<gene>
    <name evidence="3" type="ORF">E9229_003730</name>
</gene>
<evidence type="ECO:0000313" key="3">
    <source>
        <dbReference type="EMBL" id="MBB2997483.1"/>
    </source>
</evidence>
<name>A0A839QPF1_9MICC</name>
<dbReference type="EMBL" id="JACHVS010000002">
    <property type="protein sequence ID" value="MBB2997483.1"/>
    <property type="molecule type" value="Genomic_DNA"/>
</dbReference>
<dbReference type="Proteomes" id="UP000523000">
    <property type="component" value="Unassembled WGS sequence"/>
</dbReference>
<feature type="transmembrane region" description="Helical" evidence="2">
    <location>
        <begin position="31"/>
        <end position="52"/>
    </location>
</feature>
<keyword evidence="2" id="KW-0812">Transmembrane</keyword>
<comment type="caution">
    <text evidence="3">The sequence shown here is derived from an EMBL/GenBank/DDBJ whole genome shotgun (WGS) entry which is preliminary data.</text>
</comment>
<sequence>MESSYGNTGGWPEPPPPPPPPGERRTSGKPWVFVLLGVLVVGGLVVSLMVLLDPFGSKDPGPMAVAPMSQAPKTVEPVAPSTAAPEPTPSAATETMDPQAEALKKLRKLRSEEAGAFGSLMDRWGVQLASAKIGADDKAFLSKYESLGKERKVFLTTTEHFDNRRETGDKFWVVFSGKGFESKEQAEAWCADQGLGEGDFQLRELQAP</sequence>
<keyword evidence="4" id="KW-1185">Reference proteome</keyword>
<dbReference type="AlphaFoldDB" id="A0A839QPF1"/>
<feature type="region of interest" description="Disordered" evidence="1">
    <location>
        <begin position="66"/>
        <end position="96"/>
    </location>
</feature>
<dbReference type="RefSeq" id="WP_183513030.1">
    <property type="nucleotide sequence ID" value="NZ_BAABGK010000012.1"/>
</dbReference>
<organism evidence="3 4">
    <name type="scientific">Paeniglutamicibacter cryotolerans</name>
    <dbReference type="NCBI Taxonomy" id="670079"/>
    <lineage>
        <taxon>Bacteria</taxon>
        <taxon>Bacillati</taxon>
        <taxon>Actinomycetota</taxon>
        <taxon>Actinomycetes</taxon>
        <taxon>Micrococcales</taxon>
        <taxon>Micrococcaceae</taxon>
        <taxon>Paeniglutamicibacter</taxon>
    </lineage>
</organism>
<proteinExistence type="predicted"/>
<feature type="compositionally biased region" description="Low complexity" evidence="1">
    <location>
        <begin position="74"/>
        <end position="95"/>
    </location>
</feature>
<evidence type="ECO:0000313" key="4">
    <source>
        <dbReference type="Proteomes" id="UP000523000"/>
    </source>
</evidence>
<keyword evidence="2" id="KW-1133">Transmembrane helix</keyword>
<feature type="compositionally biased region" description="Pro residues" evidence="1">
    <location>
        <begin position="12"/>
        <end position="21"/>
    </location>
</feature>
<accession>A0A839QPF1</accession>
<protein>
    <submittedName>
        <fullName evidence="3">Uncharacterized protein</fullName>
    </submittedName>
</protein>